<dbReference type="InterPro" id="IPR015421">
    <property type="entry name" value="PyrdxlP-dep_Trfase_major"/>
</dbReference>
<evidence type="ECO:0000256" key="1">
    <source>
        <dbReference type="ARBA" id="ARBA00022898"/>
    </source>
</evidence>
<keyword evidence="3" id="KW-0456">Lyase</keyword>
<dbReference type="InterPro" id="IPR015424">
    <property type="entry name" value="PyrdxlP-dep_Trfase"/>
</dbReference>
<dbReference type="InterPro" id="IPR000192">
    <property type="entry name" value="Aminotrans_V_dom"/>
</dbReference>
<dbReference type="PANTHER" id="PTHR43092:SF2">
    <property type="entry name" value="HERCYNYLCYSTEINE SULFOXIDE LYASE"/>
    <property type="match status" value="1"/>
</dbReference>
<dbReference type="Gene3D" id="3.40.640.10">
    <property type="entry name" value="Type I PLP-dependent aspartate aminotransferase-like (Major domain)"/>
    <property type="match status" value="1"/>
</dbReference>
<dbReference type="Gene3D" id="3.90.1150.10">
    <property type="entry name" value="Aspartate Aminotransferase, domain 1"/>
    <property type="match status" value="1"/>
</dbReference>
<dbReference type="KEGG" id="mic:Mic7113_6306"/>
<dbReference type="InterPro" id="IPR015422">
    <property type="entry name" value="PyrdxlP-dep_Trfase_small"/>
</dbReference>
<evidence type="ECO:0000259" key="2">
    <source>
        <dbReference type="Pfam" id="PF00266"/>
    </source>
</evidence>
<keyword evidence="4" id="KW-1185">Reference proteome</keyword>
<dbReference type="GO" id="GO:0016829">
    <property type="term" value="F:lyase activity"/>
    <property type="evidence" value="ECO:0007669"/>
    <property type="project" value="UniProtKB-KW"/>
</dbReference>
<dbReference type="AlphaFoldDB" id="K9WQ22"/>
<dbReference type="PATRIC" id="fig|1173027.3.peg.6980"/>
<accession>K9WQ22</accession>
<protein>
    <submittedName>
        <fullName evidence="3">Selenocysteine lyase</fullName>
    </submittedName>
</protein>
<sequence length="409" mass="45662">MKDETQNFKLQSSDFQQFWSLDPSVTFLNHGSYGACPVPVRRAQQRFREQLERQPLRFFMREFEALLDASRRSLAAFVGAQPDELVFVPNATTGVNAVLRSLSFNSGDELLTTNQEYNACRNALDFIASRTGATVVIATIPFPLESPDQVIEAVIERVSAKTRLALLDHVTSKTGLIFPIQQLVHELAARGVDTLVDGAHAPGMVSLNLHEIGATYYTGNCHKWLCAPKGAGFLYVRGDRQSTIRPLTISHGANSPRTDKSRFQLEFDWMGTDDPTAYLCVPEAIEFLGSLLPGGWTQLMENNRAKALWARQVLCEALGVSPPCPDEMIGSMAVVPLPYELFGYEQAGQVREWPILQDLLCDRFNIEVPVIPWTTPFQQMVRISAQLYNTPEQYHTLAEALITLLSDLL</sequence>
<dbReference type="eggNOG" id="COG0520">
    <property type="taxonomic scope" value="Bacteria"/>
</dbReference>
<keyword evidence="1" id="KW-0663">Pyridoxal phosphate</keyword>
<organism evidence="3 4">
    <name type="scientific">Allocoleopsis franciscana PCC 7113</name>
    <dbReference type="NCBI Taxonomy" id="1173027"/>
    <lineage>
        <taxon>Bacteria</taxon>
        <taxon>Bacillati</taxon>
        <taxon>Cyanobacteriota</taxon>
        <taxon>Cyanophyceae</taxon>
        <taxon>Coleofasciculales</taxon>
        <taxon>Coleofasciculaceae</taxon>
        <taxon>Allocoleopsis</taxon>
        <taxon>Allocoleopsis franciscana</taxon>
    </lineage>
</organism>
<gene>
    <name evidence="3" type="ORF">Mic7113_6306</name>
</gene>
<feature type="domain" description="Aminotransferase class V" evidence="2">
    <location>
        <begin position="60"/>
        <end position="288"/>
    </location>
</feature>
<dbReference type="EMBL" id="CP003630">
    <property type="protein sequence ID" value="AFZ21894.1"/>
    <property type="molecule type" value="Genomic_DNA"/>
</dbReference>
<proteinExistence type="predicted"/>
<dbReference type="OrthoDB" id="9804366at2"/>
<dbReference type="HOGENOM" id="CLU_003433_3_1_3"/>
<dbReference type="PANTHER" id="PTHR43092">
    <property type="entry name" value="L-CYSTEINE DESULFHYDRASE"/>
    <property type="match status" value="1"/>
</dbReference>
<evidence type="ECO:0000313" key="4">
    <source>
        <dbReference type="Proteomes" id="UP000010471"/>
    </source>
</evidence>
<dbReference type="Pfam" id="PF00266">
    <property type="entry name" value="Aminotran_5"/>
    <property type="match status" value="1"/>
</dbReference>
<name>K9WQ22_9CYAN</name>
<evidence type="ECO:0000313" key="3">
    <source>
        <dbReference type="EMBL" id="AFZ21894.1"/>
    </source>
</evidence>
<dbReference type="SUPFAM" id="SSF53383">
    <property type="entry name" value="PLP-dependent transferases"/>
    <property type="match status" value="1"/>
</dbReference>
<dbReference type="STRING" id="1173027.Mic7113_6306"/>
<reference evidence="3 4" key="1">
    <citation type="submission" date="2012-06" db="EMBL/GenBank/DDBJ databases">
        <title>Finished chromosome of genome of Microcoleus sp. PCC 7113.</title>
        <authorList>
            <consortium name="US DOE Joint Genome Institute"/>
            <person name="Gugger M."/>
            <person name="Coursin T."/>
            <person name="Rippka R."/>
            <person name="Tandeau De Marsac N."/>
            <person name="Huntemann M."/>
            <person name="Wei C.-L."/>
            <person name="Han J."/>
            <person name="Detter J.C."/>
            <person name="Han C."/>
            <person name="Tapia R."/>
            <person name="Chen A."/>
            <person name="Kyrpides N."/>
            <person name="Mavromatis K."/>
            <person name="Markowitz V."/>
            <person name="Szeto E."/>
            <person name="Ivanova N."/>
            <person name="Pagani I."/>
            <person name="Pati A."/>
            <person name="Goodwin L."/>
            <person name="Nordberg H.P."/>
            <person name="Cantor M.N."/>
            <person name="Hua S.X."/>
            <person name="Woyke T."/>
            <person name="Kerfeld C.A."/>
        </authorList>
    </citation>
    <scope>NUCLEOTIDE SEQUENCE [LARGE SCALE GENOMIC DNA]</scope>
    <source>
        <strain evidence="3 4">PCC 7113</strain>
    </source>
</reference>
<dbReference type="Proteomes" id="UP000010471">
    <property type="component" value="Chromosome"/>
</dbReference>
<dbReference type="RefSeq" id="WP_015186022.1">
    <property type="nucleotide sequence ID" value="NC_019738.1"/>
</dbReference>